<proteinExistence type="predicted"/>
<organism evidence="11 12">
    <name type="scientific">Ramlibacter henchirensis</name>
    <dbReference type="NCBI Taxonomy" id="204072"/>
    <lineage>
        <taxon>Bacteria</taxon>
        <taxon>Pseudomonadati</taxon>
        <taxon>Pseudomonadota</taxon>
        <taxon>Betaproteobacteria</taxon>
        <taxon>Burkholderiales</taxon>
        <taxon>Comamonadaceae</taxon>
        <taxon>Ramlibacter</taxon>
    </lineage>
</organism>
<dbReference type="CDD" id="cd06257">
    <property type="entry name" value="DnaJ"/>
    <property type="match status" value="1"/>
</dbReference>
<keyword evidence="12" id="KW-1185">Reference proteome</keyword>
<keyword evidence="6" id="KW-0346">Stress response</keyword>
<feature type="zinc finger region" description="CR-type" evidence="7">
    <location>
        <begin position="93"/>
        <end position="170"/>
    </location>
</feature>
<feature type="domain" description="CR-type" evidence="10">
    <location>
        <begin position="93"/>
        <end position="170"/>
    </location>
</feature>
<dbReference type="GO" id="GO:0006260">
    <property type="term" value="P:DNA replication"/>
    <property type="evidence" value="ECO:0007669"/>
    <property type="project" value="UniProtKB-KW"/>
</dbReference>
<evidence type="ECO:0000256" key="5">
    <source>
        <dbReference type="ARBA" id="ARBA00022833"/>
    </source>
</evidence>
<dbReference type="InterPro" id="IPR002939">
    <property type="entry name" value="DnaJ_C"/>
</dbReference>
<dbReference type="InterPro" id="IPR036410">
    <property type="entry name" value="HSP_DnaJ_Cys-rich_dom_sf"/>
</dbReference>
<evidence type="ECO:0000256" key="2">
    <source>
        <dbReference type="ARBA" id="ARBA00022723"/>
    </source>
</evidence>
<dbReference type="EMBL" id="SMLM01000001">
    <property type="protein sequence ID" value="TFZ05509.1"/>
    <property type="molecule type" value="Genomic_DNA"/>
</dbReference>
<evidence type="ECO:0000256" key="8">
    <source>
        <dbReference type="SAM" id="MobiDB-lite"/>
    </source>
</evidence>
<comment type="caution">
    <text evidence="11">The sequence shown here is derived from an EMBL/GenBank/DDBJ whole genome shotgun (WGS) entry which is preliminary data.</text>
</comment>
<accession>A0A4Z0C5X1</accession>
<dbReference type="GO" id="GO:0008270">
    <property type="term" value="F:zinc ion binding"/>
    <property type="evidence" value="ECO:0007669"/>
    <property type="project" value="UniProtKB-KW"/>
</dbReference>
<dbReference type="SUPFAM" id="SSF46565">
    <property type="entry name" value="Chaperone J-domain"/>
    <property type="match status" value="1"/>
</dbReference>
<keyword evidence="1" id="KW-0235">DNA replication</keyword>
<evidence type="ECO:0000256" key="3">
    <source>
        <dbReference type="ARBA" id="ARBA00022737"/>
    </source>
</evidence>
<dbReference type="PANTHER" id="PTHR43096:SF10">
    <property type="entry name" value="CHAPERONE PROTEIN DNAJ A6, CHLOROPLASTIC"/>
    <property type="match status" value="1"/>
</dbReference>
<sequence length="341" mass="37281">MDVDDCYRELGVAPGSSDAEVKAAWRRLAARWHPDRNDSPDALRKIQRINRALEEIRRSKQAATEEEDEQPAPQHEAPVEHTVDLSLEEVAGGCVRELRGEVVDECADCAGTGLQPHPTACPECDGTGRVRQALWFAWMSPTTECGACRGLGSTRQGCRACDASGKAPARKYRCRVELPPGLRGGSVLNVSARVQGRGQQGRPLPLRVHVQLKAHEFFHVQPDGTLTCELPVDGFAWIAGRWIDVPTPRGLQQMRLRRGTLNYRIKGAGLPWQDAAECGDCIVTVVPLFPQEFSPQQEAAIDRLVAGNTGAAGTEAGDRMAAWKRRLTSWRARIGGATAQP</sequence>
<evidence type="ECO:0000313" key="12">
    <source>
        <dbReference type="Proteomes" id="UP000298180"/>
    </source>
</evidence>
<gene>
    <name evidence="11" type="ORF">EZ313_02220</name>
</gene>
<dbReference type="InterPro" id="IPR036869">
    <property type="entry name" value="J_dom_sf"/>
</dbReference>
<evidence type="ECO:0000313" key="11">
    <source>
        <dbReference type="EMBL" id="TFZ05509.1"/>
    </source>
</evidence>
<dbReference type="PRINTS" id="PR00625">
    <property type="entry name" value="JDOMAIN"/>
</dbReference>
<evidence type="ECO:0000256" key="4">
    <source>
        <dbReference type="ARBA" id="ARBA00022771"/>
    </source>
</evidence>
<keyword evidence="3" id="KW-0677">Repeat</keyword>
<keyword evidence="4 7" id="KW-0863">Zinc-finger</keyword>
<feature type="domain" description="J" evidence="9">
    <location>
        <begin position="5"/>
        <end position="71"/>
    </location>
</feature>
<dbReference type="SMART" id="SM00271">
    <property type="entry name" value="DnaJ"/>
    <property type="match status" value="1"/>
</dbReference>
<dbReference type="Proteomes" id="UP000298180">
    <property type="component" value="Unassembled WGS sequence"/>
</dbReference>
<protein>
    <submittedName>
        <fullName evidence="11">Molecular chaperone DnaJ</fullName>
    </submittedName>
</protein>
<dbReference type="PROSITE" id="PS51188">
    <property type="entry name" value="ZF_CR"/>
    <property type="match status" value="1"/>
</dbReference>
<reference evidence="11 12" key="1">
    <citation type="submission" date="2019-03" db="EMBL/GenBank/DDBJ databases">
        <title>Ramlibacter henchirensis DSM 14656, whole genome shotgun sequence.</title>
        <authorList>
            <person name="Zhang X."/>
            <person name="Feng G."/>
            <person name="Zhu H."/>
        </authorList>
    </citation>
    <scope>NUCLEOTIDE SEQUENCE [LARGE SCALE GENOMIC DNA]</scope>
    <source>
        <strain evidence="11 12">DSM 14656</strain>
    </source>
</reference>
<dbReference type="GO" id="GO:0031072">
    <property type="term" value="F:heat shock protein binding"/>
    <property type="evidence" value="ECO:0007669"/>
    <property type="project" value="InterPro"/>
</dbReference>
<dbReference type="CDD" id="cd10719">
    <property type="entry name" value="DnaJ_zf"/>
    <property type="match status" value="1"/>
</dbReference>
<dbReference type="GO" id="GO:0042026">
    <property type="term" value="P:protein refolding"/>
    <property type="evidence" value="ECO:0007669"/>
    <property type="project" value="TreeGrafter"/>
</dbReference>
<dbReference type="PANTHER" id="PTHR43096">
    <property type="entry name" value="DNAJ HOMOLOG 1, MITOCHONDRIAL-RELATED"/>
    <property type="match status" value="1"/>
</dbReference>
<dbReference type="Gene3D" id="2.10.230.10">
    <property type="entry name" value="Heat shock protein DnaJ, cysteine-rich domain"/>
    <property type="match status" value="1"/>
</dbReference>
<dbReference type="Gene3D" id="2.60.260.20">
    <property type="entry name" value="Urease metallochaperone UreE, N-terminal domain"/>
    <property type="match status" value="2"/>
</dbReference>
<name>A0A4Z0C5X1_9BURK</name>
<dbReference type="InterPro" id="IPR001305">
    <property type="entry name" value="HSP_DnaJ_Cys-rich_dom"/>
</dbReference>
<dbReference type="OrthoDB" id="9779889at2"/>
<evidence type="ECO:0000259" key="10">
    <source>
        <dbReference type="PROSITE" id="PS51188"/>
    </source>
</evidence>
<keyword evidence="5 7" id="KW-0862">Zinc</keyword>
<evidence type="ECO:0000259" key="9">
    <source>
        <dbReference type="PROSITE" id="PS50076"/>
    </source>
</evidence>
<dbReference type="PROSITE" id="PS50076">
    <property type="entry name" value="DNAJ_2"/>
    <property type="match status" value="1"/>
</dbReference>
<dbReference type="Gene3D" id="1.10.287.110">
    <property type="entry name" value="DnaJ domain"/>
    <property type="match status" value="1"/>
</dbReference>
<dbReference type="InterPro" id="IPR001623">
    <property type="entry name" value="DnaJ_domain"/>
</dbReference>
<evidence type="ECO:0000256" key="7">
    <source>
        <dbReference type="PROSITE-ProRule" id="PRU00546"/>
    </source>
</evidence>
<dbReference type="InterPro" id="IPR008971">
    <property type="entry name" value="HSP40/DnaJ_pept-bd"/>
</dbReference>
<feature type="region of interest" description="Disordered" evidence="8">
    <location>
        <begin position="58"/>
        <end position="79"/>
    </location>
</feature>
<dbReference type="SUPFAM" id="SSF49493">
    <property type="entry name" value="HSP40/DnaJ peptide-binding domain"/>
    <property type="match status" value="1"/>
</dbReference>
<dbReference type="GO" id="GO:0005737">
    <property type="term" value="C:cytoplasm"/>
    <property type="evidence" value="ECO:0007669"/>
    <property type="project" value="TreeGrafter"/>
</dbReference>
<dbReference type="Pfam" id="PF00226">
    <property type="entry name" value="DnaJ"/>
    <property type="match status" value="1"/>
</dbReference>
<evidence type="ECO:0000256" key="6">
    <source>
        <dbReference type="ARBA" id="ARBA00023016"/>
    </source>
</evidence>
<evidence type="ECO:0000256" key="1">
    <source>
        <dbReference type="ARBA" id="ARBA00022705"/>
    </source>
</evidence>
<dbReference type="SUPFAM" id="SSF57938">
    <property type="entry name" value="DnaJ/Hsp40 cysteine-rich domain"/>
    <property type="match status" value="1"/>
</dbReference>
<dbReference type="Pfam" id="PF01556">
    <property type="entry name" value="DnaJ_C"/>
    <property type="match status" value="1"/>
</dbReference>
<dbReference type="AlphaFoldDB" id="A0A4Z0C5X1"/>
<dbReference type="GO" id="GO:0051082">
    <property type="term" value="F:unfolded protein binding"/>
    <property type="evidence" value="ECO:0007669"/>
    <property type="project" value="InterPro"/>
</dbReference>
<keyword evidence="2 7" id="KW-0479">Metal-binding</keyword>